<evidence type="ECO:0000313" key="3">
    <source>
        <dbReference type="Proteomes" id="UP000309544"/>
    </source>
</evidence>
<dbReference type="GO" id="GO:0004540">
    <property type="term" value="F:RNA nuclease activity"/>
    <property type="evidence" value="ECO:0007669"/>
    <property type="project" value="InterPro"/>
</dbReference>
<dbReference type="InterPro" id="IPR021139">
    <property type="entry name" value="NYN"/>
</dbReference>
<dbReference type="SUPFAM" id="SSF50249">
    <property type="entry name" value="Nucleic acid-binding proteins"/>
    <property type="match status" value="1"/>
</dbReference>
<dbReference type="InterPro" id="IPR003029">
    <property type="entry name" value="S1_domain"/>
</dbReference>
<evidence type="ECO:0000259" key="1">
    <source>
        <dbReference type="PROSITE" id="PS50126"/>
    </source>
</evidence>
<dbReference type="InterPro" id="IPR047140">
    <property type="entry name" value="LabA"/>
</dbReference>
<dbReference type="CDD" id="cd10911">
    <property type="entry name" value="PIN_LabA"/>
    <property type="match status" value="1"/>
</dbReference>
<accession>A0A5C4S025</accession>
<dbReference type="PANTHER" id="PTHR35458:SF2">
    <property type="entry name" value="SLR0755 PROTEIN"/>
    <property type="match status" value="1"/>
</dbReference>
<dbReference type="Gene3D" id="2.40.50.140">
    <property type="entry name" value="Nucleic acid-binding proteins"/>
    <property type="match status" value="1"/>
</dbReference>
<dbReference type="Gene3D" id="3.40.50.1010">
    <property type="entry name" value="5'-nuclease"/>
    <property type="match status" value="1"/>
</dbReference>
<protein>
    <submittedName>
        <fullName evidence="2">NYN domain-containing protein</fullName>
    </submittedName>
</protein>
<sequence>MQKRRRTGVFIDGANIFYSQRHLGWQIDFSRLMAYFMGFSDSVEARYYVPESGETTPEQAAFYRMLQANGYGIVAKPVKRIVNRETGEVVMKGNLDVELVVDAMRLVSFYDLFILMSGDSDFLPLLRALKEMGKEVEVYSTRGLCARELWEEPDTACYDVADIRSRIELVHDEVVTSPEGGARGELEEETRHDVRLPRKGEVFTGTVISVKPYGIFLSNPFHAKCLLPLSFLGVETRISNLPGMIQKTDLFEVTVFDVKLEGEVPQVTVKLCDRLMSGLLEERARAQFGGKAKRQP</sequence>
<proteinExistence type="predicted"/>
<feature type="domain" description="S1 motif" evidence="1">
    <location>
        <begin position="200"/>
        <end position="270"/>
    </location>
</feature>
<dbReference type="PROSITE" id="PS50126">
    <property type="entry name" value="S1"/>
    <property type="match status" value="1"/>
</dbReference>
<evidence type="ECO:0000313" key="2">
    <source>
        <dbReference type="EMBL" id="TNJ36760.1"/>
    </source>
</evidence>
<organism evidence="2 3">
    <name type="scientific">Prosthecochloris vibrioformis</name>
    <name type="common">Chlorobium vibrioforme</name>
    <dbReference type="NCBI Taxonomy" id="1098"/>
    <lineage>
        <taxon>Bacteria</taxon>
        <taxon>Pseudomonadati</taxon>
        <taxon>Chlorobiota</taxon>
        <taxon>Chlorobiia</taxon>
        <taxon>Chlorobiales</taxon>
        <taxon>Chlorobiaceae</taxon>
        <taxon>Prosthecochloris</taxon>
    </lineage>
</organism>
<gene>
    <name evidence="2" type="ORF">FGF68_06320</name>
</gene>
<reference evidence="2 3" key="1">
    <citation type="submission" date="2019-05" db="EMBL/GenBank/DDBJ databases">
        <title>Draft Whole-Genome sequence of the green sulfur bacterium Prosthecochloris vibrioformis DSM 260.</title>
        <authorList>
            <person name="Meyer T.E."/>
            <person name="Kyndt J.A."/>
        </authorList>
    </citation>
    <scope>NUCLEOTIDE SEQUENCE [LARGE SCALE GENOMIC DNA]</scope>
    <source>
        <strain evidence="2 3">DSM 260</strain>
    </source>
</reference>
<dbReference type="GO" id="GO:0003676">
    <property type="term" value="F:nucleic acid binding"/>
    <property type="evidence" value="ECO:0007669"/>
    <property type="project" value="InterPro"/>
</dbReference>
<name>A0A5C4S025_PROVB</name>
<dbReference type="PANTHER" id="PTHR35458">
    <property type="entry name" value="SLR0755 PROTEIN"/>
    <property type="match status" value="1"/>
</dbReference>
<dbReference type="AlphaFoldDB" id="A0A5C4S025"/>
<dbReference type="EMBL" id="VDCI01000004">
    <property type="protein sequence ID" value="TNJ36760.1"/>
    <property type="molecule type" value="Genomic_DNA"/>
</dbReference>
<dbReference type="InterPro" id="IPR012340">
    <property type="entry name" value="NA-bd_OB-fold"/>
</dbReference>
<dbReference type="Proteomes" id="UP000309544">
    <property type="component" value="Unassembled WGS sequence"/>
</dbReference>
<keyword evidence="3" id="KW-1185">Reference proteome</keyword>
<comment type="caution">
    <text evidence="2">The sequence shown here is derived from an EMBL/GenBank/DDBJ whole genome shotgun (WGS) entry which is preliminary data.</text>
</comment>
<dbReference type="Pfam" id="PF01936">
    <property type="entry name" value="NYN"/>
    <property type="match status" value="1"/>
</dbReference>